<evidence type="ECO:0000256" key="2">
    <source>
        <dbReference type="SAM" id="MobiDB-lite"/>
    </source>
</evidence>
<evidence type="ECO:0000256" key="1">
    <source>
        <dbReference type="ARBA" id="ARBA00025788"/>
    </source>
</evidence>
<feature type="domain" description="PITH" evidence="3">
    <location>
        <begin position="14"/>
        <end position="211"/>
    </location>
</feature>
<dbReference type="Pfam" id="PF06201">
    <property type="entry name" value="PITH"/>
    <property type="match status" value="1"/>
</dbReference>
<proteinExistence type="inferred from homology"/>
<dbReference type="PANTHER" id="PTHR12175">
    <property type="entry name" value="AD039 HT014 THIOREDOXIN FAMILY TRP26"/>
    <property type="match status" value="1"/>
</dbReference>
<dbReference type="InterPro" id="IPR008979">
    <property type="entry name" value="Galactose-bd-like_sf"/>
</dbReference>
<dbReference type="Gene3D" id="2.60.120.470">
    <property type="entry name" value="PITH domain"/>
    <property type="match status" value="1"/>
</dbReference>
<dbReference type="InterPro" id="IPR045099">
    <property type="entry name" value="PITH1-like"/>
</dbReference>
<organism evidence="4 5">
    <name type="scientific">Fasciolopsis buskii</name>
    <dbReference type="NCBI Taxonomy" id="27845"/>
    <lineage>
        <taxon>Eukaryota</taxon>
        <taxon>Metazoa</taxon>
        <taxon>Spiralia</taxon>
        <taxon>Lophotrochozoa</taxon>
        <taxon>Platyhelminthes</taxon>
        <taxon>Trematoda</taxon>
        <taxon>Digenea</taxon>
        <taxon>Plagiorchiida</taxon>
        <taxon>Echinostomata</taxon>
        <taxon>Echinostomatoidea</taxon>
        <taxon>Fasciolidae</taxon>
        <taxon>Fasciolopsis</taxon>
    </lineage>
</organism>
<dbReference type="InterPro" id="IPR037047">
    <property type="entry name" value="PITH_dom_sf"/>
</dbReference>
<dbReference type="OrthoDB" id="2635at2759"/>
<dbReference type="PANTHER" id="PTHR12175:SF1">
    <property type="entry name" value="PITH DOMAIN-CONTAINING PROTEIN 1"/>
    <property type="match status" value="1"/>
</dbReference>
<dbReference type="InterPro" id="IPR010400">
    <property type="entry name" value="PITH_dom"/>
</dbReference>
<accession>A0A8E0RVX8</accession>
<sequence length="369" mass="42384">MCDHFHGGQCCHSLEINEPSSAFSLFRFVDLEHLECLNEAIPGSGKSVFKPYKDRKDSSVFVESDADEELLFNIPFTGSVKLKAIIIAGDPPDQHPNHIALYKNRPFMTFSDTNMEAGSAFYNQTWERFSRLLAKHVPSRPSLCSRSPPKDETTAVDSDQLEYARSEVIRLFNKQEYFREAYNTTLMRMDALASMMPPHAMSHLPVLSTDPVAPQYTGNNIQKCDKLVDESNEYGSPSECDVEEQEEEREEDNYADDENYDEGDDDMGAEEYEEDEEIDLSPEMVEFMMQTIRHREERDRLKNSPNQLSEPQLHKAPPPKAKSSFKLPPENESPIQTEIRQIETALLHQYEYCSVSRDAPFWPFVSLRN</sequence>
<dbReference type="EMBL" id="LUCM01003831">
    <property type="protein sequence ID" value="KAA0195251.1"/>
    <property type="molecule type" value="Genomic_DNA"/>
</dbReference>
<comment type="similarity">
    <text evidence="1">Belongs to the PITHD1 family.</text>
</comment>
<protein>
    <submittedName>
        <fullName evidence="4">Putative cyclin protein</fullName>
    </submittedName>
</protein>
<dbReference type="SUPFAM" id="SSF49785">
    <property type="entry name" value="Galactose-binding domain-like"/>
    <property type="match status" value="1"/>
</dbReference>
<dbReference type="GO" id="GO:0005634">
    <property type="term" value="C:nucleus"/>
    <property type="evidence" value="ECO:0007669"/>
    <property type="project" value="TreeGrafter"/>
</dbReference>
<dbReference type="GO" id="GO:0005737">
    <property type="term" value="C:cytoplasm"/>
    <property type="evidence" value="ECO:0007669"/>
    <property type="project" value="UniProtKB-ARBA"/>
</dbReference>
<feature type="region of interest" description="Disordered" evidence="2">
    <location>
        <begin position="295"/>
        <end position="334"/>
    </location>
</feature>
<dbReference type="Proteomes" id="UP000728185">
    <property type="component" value="Unassembled WGS sequence"/>
</dbReference>
<gene>
    <name evidence="4" type="ORF">FBUS_06705</name>
</gene>
<feature type="region of interest" description="Disordered" evidence="2">
    <location>
        <begin position="139"/>
        <end position="158"/>
    </location>
</feature>
<feature type="compositionally biased region" description="Acidic residues" evidence="2">
    <location>
        <begin position="240"/>
        <end position="280"/>
    </location>
</feature>
<keyword evidence="5" id="KW-1185">Reference proteome</keyword>
<dbReference type="PROSITE" id="PS51532">
    <property type="entry name" value="PITH"/>
    <property type="match status" value="1"/>
</dbReference>
<name>A0A8E0RVX8_9TREM</name>
<feature type="region of interest" description="Disordered" evidence="2">
    <location>
        <begin position="230"/>
        <end position="283"/>
    </location>
</feature>
<reference evidence="4" key="1">
    <citation type="submission" date="2019-05" db="EMBL/GenBank/DDBJ databases">
        <title>Annotation for the trematode Fasciolopsis buski.</title>
        <authorList>
            <person name="Choi Y.-J."/>
        </authorList>
    </citation>
    <scope>NUCLEOTIDE SEQUENCE</scope>
    <source>
        <strain evidence="4">HT</strain>
        <tissue evidence="4">Whole worm</tissue>
    </source>
</reference>
<comment type="caution">
    <text evidence="4">The sequence shown here is derived from an EMBL/GenBank/DDBJ whole genome shotgun (WGS) entry which is preliminary data.</text>
</comment>
<dbReference type="AlphaFoldDB" id="A0A8E0RVX8"/>
<evidence type="ECO:0000313" key="5">
    <source>
        <dbReference type="Proteomes" id="UP000728185"/>
    </source>
</evidence>
<evidence type="ECO:0000259" key="3">
    <source>
        <dbReference type="PROSITE" id="PS51532"/>
    </source>
</evidence>
<evidence type="ECO:0000313" key="4">
    <source>
        <dbReference type="EMBL" id="KAA0195251.1"/>
    </source>
</evidence>